<protein>
    <recommendedName>
        <fullName evidence="2">Ig-like domain-containing protein</fullName>
    </recommendedName>
</protein>
<organism evidence="3 4">
    <name type="scientific">Cyprinus carpio</name>
    <name type="common">Common carp</name>
    <dbReference type="NCBI Taxonomy" id="7962"/>
    <lineage>
        <taxon>Eukaryota</taxon>
        <taxon>Metazoa</taxon>
        <taxon>Chordata</taxon>
        <taxon>Craniata</taxon>
        <taxon>Vertebrata</taxon>
        <taxon>Euteleostomi</taxon>
        <taxon>Actinopterygii</taxon>
        <taxon>Neopterygii</taxon>
        <taxon>Teleostei</taxon>
        <taxon>Ostariophysi</taxon>
        <taxon>Cypriniformes</taxon>
        <taxon>Cyprinidae</taxon>
        <taxon>Cyprininae</taxon>
        <taxon>Cyprinus</taxon>
    </lineage>
</organism>
<proteinExistence type="predicted"/>
<dbReference type="InterPro" id="IPR013783">
    <property type="entry name" value="Ig-like_fold"/>
</dbReference>
<keyword evidence="1" id="KW-0472">Membrane</keyword>
<dbReference type="Ensembl" id="ENSCCRT00010105819.1">
    <property type="protein sequence ID" value="ENSCCRP00010095384.1"/>
    <property type="gene ID" value="ENSCCRG00010041762.1"/>
</dbReference>
<dbReference type="InterPro" id="IPR003599">
    <property type="entry name" value="Ig_sub"/>
</dbReference>
<dbReference type="SMART" id="SM00409">
    <property type="entry name" value="IG"/>
    <property type="match status" value="2"/>
</dbReference>
<dbReference type="PANTHER" id="PTHR21063">
    <property type="entry name" value="LFA-3"/>
    <property type="match status" value="1"/>
</dbReference>
<reference evidence="3" key="1">
    <citation type="submission" date="2025-08" db="UniProtKB">
        <authorList>
            <consortium name="Ensembl"/>
        </authorList>
    </citation>
    <scope>IDENTIFICATION</scope>
</reference>
<dbReference type="InterPro" id="IPR013106">
    <property type="entry name" value="Ig_V-set"/>
</dbReference>
<name>A0A8C1NRC5_CYPCA</name>
<dbReference type="InterPro" id="IPR036179">
    <property type="entry name" value="Ig-like_dom_sf"/>
</dbReference>
<dbReference type="CDD" id="cd00096">
    <property type="entry name" value="Ig"/>
    <property type="match status" value="1"/>
</dbReference>
<feature type="transmembrane region" description="Helical" evidence="1">
    <location>
        <begin position="279"/>
        <end position="304"/>
    </location>
</feature>
<keyword evidence="1" id="KW-1133">Transmembrane helix</keyword>
<evidence type="ECO:0000313" key="4">
    <source>
        <dbReference type="Proteomes" id="UP000694427"/>
    </source>
</evidence>
<dbReference type="FunFam" id="2.60.40.10:FF:002431">
    <property type="entry name" value="Si:ch211-222k6.3"/>
    <property type="match status" value="1"/>
</dbReference>
<reference evidence="3" key="2">
    <citation type="submission" date="2025-09" db="UniProtKB">
        <authorList>
            <consortium name="Ensembl"/>
        </authorList>
    </citation>
    <scope>IDENTIFICATION</scope>
</reference>
<dbReference type="PROSITE" id="PS50835">
    <property type="entry name" value="IG_LIKE"/>
    <property type="match status" value="1"/>
</dbReference>
<dbReference type="InterPro" id="IPR007110">
    <property type="entry name" value="Ig-like_dom"/>
</dbReference>
<sequence length="329" mass="36966">MYKNTHSSSLNKTDHSRFQFDSEKELRRCHNRQTLLTYSTLLTEQLKKMFHIFVLFCMCWWRLIGVFSESLSVTEGDSVTLHIGVTEIHEDDDILWKFGAEKSQIAKIKKKKQNFSIYDDVLDGRFRDKLKLDNQTGSLTITNITTQHAGDYQLEISGAKKSSKTFSLSVYARLPVPVISSNSSNCSSSSSSSSSQQNCSLLCSVVNVSHVTLSWYKGNSLLSSISVSDLSISLSLPLEVEYQDNNSYSCVINNHISNQTTHLDITQHCQPCSVPPGSVSLILLISAAAGSLLIVAAVVIFWIYRKRRKTDQEGKCFLLLLNNNIYIKK</sequence>
<dbReference type="Gene3D" id="2.60.40.10">
    <property type="entry name" value="Immunoglobulins"/>
    <property type="match status" value="2"/>
</dbReference>
<dbReference type="Proteomes" id="UP000694427">
    <property type="component" value="Unplaced"/>
</dbReference>
<evidence type="ECO:0000259" key="2">
    <source>
        <dbReference type="PROSITE" id="PS50835"/>
    </source>
</evidence>
<accession>A0A8C1NRC5</accession>
<dbReference type="SUPFAM" id="SSF48726">
    <property type="entry name" value="Immunoglobulin"/>
    <property type="match status" value="2"/>
</dbReference>
<dbReference type="Pfam" id="PF07686">
    <property type="entry name" value="V-set"/>
    <property type="match status" value="1"/>
</dbReference>
<feature type="domain" description="Ig-like" evidence="2">
    <location>
        <begin position="177"/>
        <end position="266"/>
    </location>
</feature>
<dbReference type="PANTHER" id="PTHR21063:SF4">
    <property type="entry name" value="CD48 ANTIGEN-RELATED"/>
    <property type="match status" value="1"/>
</dbReference>
<dbReference type="AlphaFoldDB" id="A0A8C1NRC5"/>
<keyword evidence="1" id="KW-0812">Transmembrane</keyword>
<evidence type="ECO:0000313" key="3">
    <source>
        <dbReference type="Ensembl" id="ENSCCRP00010095384.1"/>
    </source>
</evidence>
<keyword evidence="4" id="KW-1185">Reference proteome</keyword>
<evidence type="ECO:0000256" key="1">
    <source>
        <dbReference type="SAM" id="Phobius"/>
    </source>
</evidence>